<comment type="caution">
    <text evidence="13">The sequence shown here is derived from an EMBL/GenBank/DDBJ whole genome shotgun (WGS) entry which is preliminary data.</text>
</comment>
<evidence type="ECO:0000256" key="1">
    <source>
        <dbReference type="ARBA" id="ARBA00004141"/>
    </source>
</evidence>
<dbReference type="GO" id="GO:0008381">
    <property type="term" value="F:mechanosensitive monoatomic ion channel activity"/>
    <property type="evidence" value="ECO:0007669"/>
    <property type="project" value="TreeGrafter"/>
</dbReference>
<feature type="region of interest" description="Disordered" evidence="10">
    <location>
        <begin position="1"/>
        <end position="32"/>
    </location>
</feature>
<comment type="similarity">
    <text evidence="2 9">Belongs to the MscS (TC 1.A.23) family.</text>
</comment>
<feature type="compositionally biased region" description="Polar residues" evidence="10">
    <location>
        <begin position="186"/>
        <end position="198"/>
    </location>
</feature>
<evidence type="ECO:0000259" key="12">
    <source>
        <dbReference type="Pfam" id="PF00924"/>
    </source>
</evidence>
<dbReference type="OrthoDB" id="544685at2759"/>
<evidence type="ECO:0000256" key="11">
    <source>
        <dbReference type="SAM" id="Phobius"/>
    </source>
</evidence>
<reference evidence="13" key="1">
    <citation type="submission" date="2020-03" db="EMBL/GenBank/DDBJ databases">
        <title>Castanea mollissima Vanexum genome sequencing.</title>
        <authorList>
            <person name="Staton M."/>
        </authorList>
    </citation>
    <scope>NUCLEOTIDE SEQUENCE</scope>
    <source>
        <tissue evidence="13">Leaf</tissue>
    </source>
</reference>
<dbReference type="InterPro" id="IPR010920">
    <property type="entry name" value="LSM_dom_sf"/>
</dbReference>
<evidence type="ECO:0000256" key="8">
    <source>
        <dbReference type="ARBA" id="ARBA00023303"/>
    </source>
</evidence>
<dbReference type="SUPFAM" id="SSF50182">
    <property type="entry name" value="Sm-like ribonucleoproteins"/>
    <property type="match status" value="1"/>
</dbReference>
<evidence type="ECO:0000256" key="3">
    <source>
        <dbReference type="ARBA" id="ARBA00022448"/>
    </source>
</evidence>
<evidence type="ECO:0000256" key="9">
    <source>
        <dbReference type="PIRNR" id="PIRNR017209"/>
    </source>
</evidence>
<feature type="compositionally biased region" description="Low complexity" evidence="10">
    <location>
        <begin position="9"/>
        <end position="26"/>
    </location>
</feature>
<name>A0A8J4QR16_9ROSI</name>
<keyword evidence="8" id="KW-0407">Ion channel</keyword>
<feature type="compositionally biased region" description="Low complexity" evidence="10">
    <location>
        <begin position="210"/>
        <end position="222"/>
    </location>
</feature>
<feature type="transmembrane region" description="Helical" evidence="11">
    <location>
        <begin position="298"/>
        <end position="321"/>
    </location>
</feature>
<dbReference type="InterPro" id="IPR006685">
    <property type="entry name" value="MscS_channel_2nd"/>
</dbReference>
<sequence length="967" mass="109925">MRFTWISHSKNPTNPTTLTNTSKSSPINPTTATNSSLCSSITTAQGEPLICLTTTATAAKKKSLSRSTTEIPRRRRALRLLAARFGERVVTIFVKAKTSRVLISRDAAAAARRQQQRQRRRQNSNAVAAEEEEKDPPSKLIKQFLHKQKASGEMSLDMDLEMDELCVENDRKLPPVSESPLKATPSRETATPNKNNNDSVRRRFSHDDNNNNYNNNNNSNNNDAVTWTSNASVHRKSSLLRPKNRSRLMDPPPAEMEKRSGQGRSGMLQKIDDEDDDPFLEDDMPNEFKGGNVNAWTILQWLSLVVIIGALACTLSIHFLWHMNVWKLRLWKWEVLVLVLICGRLVSGWGIRIIVFFIERNFLLRKRVLYFVYGVRKPVQNCLWLGLVLMAWHLLFDKKVERETKSDKLRYFTKVLVCMLVGTLVWMVKTLVVKVLASSFHVSTYFDRIHESLFNQYVIETLSGPPLIEIQNAEDDEFSFVDEVRQLQNAGATMPPDLKANAFPSMKSGSGIGSGGLQRSPKVRSGKLSRIVSMKGDEGITIDHLHKLNPKNVSAWNMRRLMRIVRHGTITTLDEQILETAPSGDDDFSTQIRSEVEAKAAAKKIFQNVAKHGSKFIYMEDLMRFLREDEAVKTLSLFEGASETRRISKSSLKNWVVNAFRDRRALALTLNDTKTAVNKLHLVLKILVGIGIFVVWLLILGIATTKFLLYISSQLVLVAFIFGNTCKTVFEAIVFLFVMHPYDVGDRCEIEGIQMVVEEMNILTTVFLRYDNTKLIYPNSVLATKPINNFYRSPDMGDAIEFCVHIATPADTIAAMRQRIISHVESKKEHWCAAPMIILMDFEELHRLKLALWLTHKMNYQDMGEKFVRRSLLIEEMVKIFRELDIQYRLLPVDINVRDMPPVISTRLPSTRRQAWPNPQSLPPVGKLDLAKIKCEPDHLTIPNGGTDVWEIDPNHLTFGNKIASGS</sequence>
<dbReference type="InterPro" id="IPR023408">
    <property type="entry name" value="MscS_beta-dom_sf"/>
</dbReference>
<dbReference type="GO" id="GO:0005886">
    <property type="term" value="C:plasma membrane"/>
    <property type="evidence" value="ECO:0007669"/>
    <property type="project" value="UniProtKB-UniRule"/>
</dbReference>
<evidence type="ECO:0000256" key="2">
    <source>
        <dbReference type="ARBA" id="ARBA00008017"/>
    </source>
</evidence>
<dbReference type="PANTHER" id="PTHR31618:SF1">
    <property type="entry name" value="EF-HAND DOMAIN-CONTAINING PROTEIN"/>
    <property type="match status" value="1"/>
</dbReference>
<feature type="transmembrane region" description="Helical" evidence="11">
    <location>
        <begin position="715"/>
        <end position="739"/>
    </location>
</feature>
<evidence type="ECO:0000256" key="7">
    <source>
        <dbReference type="ARBA" id="ARBA00023136"/>
    </source>
</evidence>
<evidence type="ECO:0000313" key="14">
    <source>
        <dbReference type="Proteomes" id="UP000737018"/>
    </source>
</evidence>
<feature type="compositionally biased region" description="Basic residues" evidence="10">
    <location>
        <begin position="233"/>
        <end position="246"/>
    </location>
</feature>
<accession>A0A8J4QR16</accession>
<feature type="transmembrane region" description="Helical" evidence="11">
    <location>
        <begin position="682"/>
        <end position="703"/>
    </location>
</feature>
<dbReference type="Pfam" id="PF00924">
    <property type="entry name" value="MS_channel_2nd"/>
    <property type="match status" value="1"/>
</dbReference>
<dbReference type="Proteomes" id="UP000737018">
    <property type="component" value="Unassembled WGS sequence"/>
</dbReference>
<organism evidence="13 14">
    <name type="scientific">Castanea mollissima</name>
    <name type="common">Chinese chestnut</name>
    <dbReference type="NCBI Taxonomy" id="60419"/>
    <lineage>
        <taxon>Eukaryota</taxon>
        <taxon>Viridiplantae</taxon>
        <taxon>Streptophyta</taxon>
        <taxon>Embryophyta</taxon>
        <taxon>Tracheophyta</taxon>
        <taxon>Spermatophyta</taxon>
        <taxon>Magnoliopsida</taxon>
        <taxon>eudicotyledons</taxon>
        <taxon>Gunneridae</taxon>
        <taxon>Pentapetalae</taxon>
        <taxon>rosids</taxon>
        <taxon>fabids</taxon>
        <taxon>Fagales</taxon>
        <taxon>Fagaceae</taxon>
        <taxon>Castanea</taxon>
    </lineage>
</organism>
<keyword evidence="4 11" id="KW-0812">Transmembrane</keyword>
<dbReference type="PANTHER" id="PTHR31618">
    <property type="entry name" value="MECHANOSENSITIVE ION CHANNEL PROTEIN 5"/>
    <property type="match status" value="1"/>
</dbReference>
<gene>
    <name evidence="13" type="ORF">CMV_020240</name>
</gene>
<keyword evidence="7 9" id="KW-0472">Membrane</keyword>
<dbReference type="InterPro" id="IPR016688">
    <property type="entry name" value="MscS-like_plants/fungi"/>
</dbReference>
<keyword evidence="6" id="KW-0406">Ion transport</keyword>
<keyword evidence="14" id="KW-1185">Reference proteome</keyword>
<feature type="transmembrane region" description="Helical" evidence="11">
    <location>
        <begin position="378"/>
        <end position="397"/>
    </location>
</feature>
<proteinExistence type="inferred from homology"/>
<keyword evidence="5 11" id="KW-1133">Transmembrane helix</keyword>
<feature type="transmembrane region" description="Helical" evidence="11">
    <location>
        <begin position="333"/>
        <end position="358"/>
    </location>
</feature>
<dbReference type="PIRSF" id="PIRSF017209">
    <property type="entry name" value="Memb_At2g17000_prd"/>
    <property type="match status" value="1"/>
</dbReference>
<feature type="transmembrane region" description="Helical" evidence="11">
    <location>
        <begin position="409"/>
        <end position="428"/>
    </location>
</feature>
<comment type="subcellular location">
    <subcellularLocation>
        <location evidence="1">Membrane</location>
        <topology evidence="1">Multi-pass membrane protein</topology>
    </subcellularLocation>
</comment>
<feature type="compositionally biased region" description="Basic and acidic residues" evidence="10">
    <location>
        <begin position="199"/>
        <end position="209"/>
    </location>
</feature>
<feature type="region of interest" description="Disordered" evidence="10">
    <location>
        <begin position="171"/>
        <end position="268"/>
    </location>
</feature>
<protein>
    <recommendedName>
        <fullName evidence="9">Mechanosensitive ion channel protein</fullName>
    </recommendedName>
</protein>
<evidence type="ECO:0000313" key="13">
    <source>
        <dbReference type="EMBL" id="KAF3954410.1"/>
    </source>
</evidence>
<dbReference type="GO" id="GO:0050982">
    <property type="term" value="P:detection of mechanical stimulus"/>
    <property type="evidence" value="ECO:0007669"/>
    <property type="project" value="UniProtKB-ARBA"/>
</dbReference>
<dbReference type="EMBL" id="JRKL02003711">
    <property type="protein sequence ID" value="KAF3954410.1"/>
    <property type="molecule type" value="Genomic_DNA"/>
</dbReference>
<evidence type="ECO:0000256" key="4">
    <source>
        <dbReference type="ARBA" id="ARBA00022692"/>
    </source>
</evidence>
<evidence type="ECO:0000256" key="5">
    <source>
        <dbReference type="ARBA" id="ARBA00022989"/>
    </source>
</evidence>
<feature type="compositionally biased region" description="Polar residues" evidence="10">
    <location>
        <begin position="223"/>
        <end position="232"/>
    </location>
</feature>
<evidence type="ECO:0000256" key="10">
    <source>
        <dbReference type="SAM" id="MobiDB-lite"/>
    </source>
</evidence>
<feature type="domain" description="Mechanosensitive ion channel MscS" evidence="12">
    <location>
        <begin position="734"/>
        <end position="790"/>
    </location>
</feature>
<dbReference type="GO" id="GO:0006820">
    <property type="term" value="P:monoatomic anion transport"/>
    <property type="evidence" value="ECO:0007669"/>
    <property type="project" value="TreeGrafter"/>
</dbReference>
<dbReference type="FunFam" id="2.30.30.60:FF:000003">
    <property type="entry name" value="Predicted mechanosensitive ion channel"/>
    <property type="match status" value="1"/>
</dbReference>
<feature type="region of interest" description="Disordered" evidence="10">
    <location>
        <begin position="112"/>
        <end position="141"/>
    </location>
</feature>
<dbReference type="AlphaFoldDB" id="A0A8J4QR16"/>
<dbReference type="Gene3D" id="2.30.30.60">
    <property type="match status" value="1"/>
</dbReference>
<evidence type="ECO:0000256" key="6">
    <source>
        <dbReference type="ARBA" id="ARBA00023065"/>
    </source>
</evidence>
<keyword evidence="3" id="KW-0813">Transport</keyword>